<name>A0A7X3ML18_9FIRM</name>
<dbReference type="Pfam" id="PF05272">
    <property type="entry name" value="VapE-like_dom"/>
    <property type="match status" value="1"/>
</dbReference>
<evidence type="ECO:0000313" key="2">
    <source>
        <dbReference type="EMBL" id="MXP78408.1"/>
    </source>
</evidence>
<dbReference type="Proteomes" id="UP000460412">
    <property type="component" value="Unassembled WGS sequence"/>
</dbReference>
<dbReference type="PANTHER" id="PTHR34985:SF1">
    <property type="entry name" value="SLR0554 PROTEIN"/>
    <property type="match status" value="1"/>
</dbReference>
<dbReference type="EMBL" id="WUQX01000001">
    <property type="protein sequence ID" value="MXP78408.1"/>
    <property type="molecule type" value="Genomic_DNA"/>
</dbReference>
<reference evidence="2 3" key="1">
    <citation type="submission" date="2019-12" db="EMBL/GenBank/DDBJ databases">
        <title>Sporaefaciens musculi gen. nov., sp. nov., a novel bacterium isolated from the caecum of an obese mouse.</title>
        <authorList>
            <person name="Rasmussen T.S."/>
            <person name="Streidl T."/>
            <person name="Hitch T.C.A."/>
            <person name="Wortmann E."/>
            <person name="Deptula P."/>
            <person name="Hansen M."/>
            <person name="Nielsen D.S."/>
            <person name="Clavel T."/>
            <person name="Vogensen F.K."/>
        </authorList>
    </citation>
    <scope>NUCLEOTIDE SEQUENCE [LARGE SCALE GENOMIC DNA]</scope>
    <source>
        <strain evidence="2 3">WCA-9-b2</strain>
    </source>
</reference>
<dbReference type="InterPro" id="IPR007936">
    <property type="entry name" value="VapE-like_dom"/>
</dbReference>
<gene>
    <name evidence="2" type="ORF">GN277_24595</name>
</gene>
<accession>A0A7X3ML18</accession>
<dbReference type="PANTHER" id="PTHR34985">
    <property type="entry name" value="SLR0554 PROTEIN"/>
    <property type="match status" value="1"/>
</dbReference>
<protein>
    <recommendedName>
        <fullName evidence="1">Virulence-associated protein E-like domain-containing protein</fullName>
    </recommendedName>
</protein>
<keyword evidence="3" id="KW-1185">Reference proteome</keyword>
<organism evidence="2 3">
    <name type="scientific">Sporofaciens musculi</name>
    <dbReference type="NCBI Taxonomy" id="2681861"/>
    <lineage>
        <taxon>Bacteria</taxon>
        <taxon>Bacillati</taxon>
        <taxon>Bacillota</taxon>
        <taxon>Clostridia</taxon>
        <taxon>Lachnospirales</taxon>
        <taxon>Lachnospiraceae</taxon>
        <taxon>Sporofaciens</taxon>
    </lineage>
</organism>
<evidence type="ECO:0000259" key="1">
    <source>
        <dbReference type="Pfam" id="PF05272"/>
    </source>
</evidence>
<comment type="caution">
    <text evidence="2">The sequence shown here is derived from an EMBL/GenBank/DDBJ whole genome shotgun (WGS) entry which is preliminary data.</text>
</comment>
<evidence type="ECO:0000313" key="3">
    <source>
        <dbReference type="Proteomes" id="UP000460412"/>
    </source>
</evidence>
<dbReference type="AlphaFoldDB" id="A0A7X3ML18"/>
<feature type="domain" description="Virulence-associated protein E-like" evidence="1">
    <location>
        <begin position="445"/>
        <end position="663"/>
    </location>
</feature>
<sequence length="774" mass="87228">MSIAYGNSRSAKQWSNKTIRFGELKERLKVTIRTSESAEEYARFPKSKKDAAKDHGGFVAGVLKGGRRKIDTVESRSMVALDGDRIGPEFLAGYEKAVPYASVLYSTHSHTADEPRARLVFPLARDVSPEEYVAVARYLAQGLGMDYFDECSYQPNQLMYWPSTPSNGEFAYKETGGAWLDPDAVLAAHPEWRDPTRLPTSSRESRANSISIQKVQDPLEKEGVVGLFNRVFFPINLAMDAFLQDVYEPTDKEDRYHLIESSSMAGVEIKEGGKFAYSHHAKDPAYLKLCNAFDLVRIHKFGELDDKASFKAMCDFALTIDSVKVEALEERRRQAGEEFADGEDWRKSLELDRKGGIKDTLDNIVLIIQNDGELKGIAFNCHRDGIDAREGLPWEQIKGGWSDSDAAALKVYLSRNYGIYSPTKTKDAVVAVAAERAYHPIRDYLEGLPEWDGIPRVDTLLVDYFGAADNSYTRAVSRKSMAAAIARVYRPGTKFDSVPILNGPQGIGKSTFYAKLAGEWFSDSLTLTDMKDKSGPEKLQGYWILELGELAGMRKADIETVKSFISRVDDKYRASYGVNVESHPRQCVIVGTTNAETGFLRDITGNRRFWPVRVSGNSRKKPWQLTKEDVAQIWAETLVLYQKGEKLYLEGQDAEIAVAEQADALETDEREGLVREYLETLLPEKWAEMSLFERRSYLSDSDFGVSKKDGTVQRMYACNMEIWCECFGRDGSSMKPADSYAIAAIMRKIEGWEKAERTTYPLYGRQRGYKRKLS</sequence>
<proteinExistence type="predicted"/>